<name>Q8H044_ORYSJ</name>
<protein>
    <submittedName>
        <fullName evidence="2">Reverse transcriptase</fullName>
    </submittedName>
</protein>
<keyword evidence="2" id="KW-0548">Nucleotidyltransferase</keyword>
<dbReference type="Pfam" id="PF13966">
    <property type="entry name" value="zf-RVT"/>
    <property type="match status" value="1"/>
</dbReference>
<proteinExistence type="predicted"/>
<dbReference type="AlphaFoldDB" id="Q8H044"/>
<evidence type="ECO:0000259" key="1">
    <source>
        <dbReference type="PROSITE" id="PS50878"/>
    </source>
</evidence>
<dbReference type="PANTHER" id="PTHR38360:SF1">
    <property type="entry name" value="F12P19.7"/>
    <property type="match status" value="1"/>
</dbReference>
<dbReference type="InterPro" id="IPR026960">
    <property type="entry name" value="RVT-Znf"/>
</dbReference>
<dbReference type="Proteomes" id="UP000000763">
    <property type="component" value="Chromosome 3"/>
</dbReference>
<dbReference type="CDD" id="cd01650">
    <property type="entry name" value="RT_nLTR_like"/>
    <property type="match status" value="1"/>
</dbReference>
<organism evidence="2 3">
    <name type="scientific">Oryza sativa subsp. japonica</name>
    <name type="common">Rice</name>
    <dbReference type="NCBI Taxonomy" id="39947"/>
    <lineage>
        <taxon>Eukaryota</taxon>
        <taxon>Viridiplantae</taxon>
        <taxon>Streptophyta</taxon>
        <taxon>Embryophyta</taxon>
        <taxon>Tracheophyta</taxon>
        <taxon>Spermatophyta</taxon>
        <taxon>Magnoliopsida</taxon>
        <taxon>Liliopsida</taxon>
        <taxon>Poales</taxon>
        <taxon>Poaceae</taxon>
        <taxon>BOP clade</taxon>
        <taxon>Oryzoideae</taxon>
        <taxon>Oryzeae</taxon>
        <taxon>Oryzinae</taxon>
        <taxon>Oryza</taxon>
        <taxon>Oryza sativa</taxon>
    </lineage>
</organism>
<keyword evidence="2" id="KW-0808">Transferase</keyword>
<dbReference type="Pfam" id="PF00078">
    <property type="entry name" value="RVT_1"/>
    <property type="match status" value="1"/>
</dbReference>
<dbReference type="PROSITE" id="PS50878">
    <property type="entry name" value="RT_POL"/>
    <property type="match status" value="1"/>
</dbReference>
<dbReference type="PANTHER" id="PTHR38360">
    <property type="entry name" value="OS03G0120000 PROTEIN"/>
    <property type="match status" value="1"/>
</dbReference>
<dbReference type="InterPro" id="IPR000477">
    <property type="entry name" value="RT_dom"/>
</dbReference>
<keyword evidence="2" id="KW-0695">RNA-directed DNA polymerase</keyword>
<reference evidence="3" key="1">
    <citation type="journal article" date="2005" name="Nature">
        <title>The map-based sequence of the rice genome.</title>
        <authorList>
            <consortium name="International rice genome sequencing project (IRGSP)"/>
            <person name="Matsumoto T."/>
            <person name="Wu J."/>
            <person name="Kanamori H."/>
            <person name="Katayose Y."/>
            <person name="Fujisawa M."/>
            <person name="Namiki N."/>
            <person name="Mizuno H."/>
            <person name="Yamamoto K."/>
            <person name="Antonio B.A."/>
            <person name="Baba T."/>
            <person name="Sakata K."/>
            <person name="Nagamura Y."/>
            <person name="Aoki H."/>
            <person name="Arikawa K."/>
            <person name="Arita K."/>
            <person name="Bito T."/>
            <person name="Chiden Y."/>
            <person name="Fujitsuka N."/>
            <person name="Fukunaka R."/>
            <person name="Hamada M."/>
            <person name="Harada C."/>
            <person name="Hayashi A."/>
            <person name="Hijishita S."/>
            <person name="Honda M."/>
            <person name="Hosokawa S."/>
            <person name="Ichikawa Y."/>
            <person name="Idonuma A."/>
            <person name="Iijima M."/>
            <person name="Ikeda M."/>
            <person name="Ikeno M."/>
            <person name="Ito K."/>
            <person name="Ito S."/>
            <person name="Ito T."/>
            <person name="Ito Y."/>
            <person name="Ito Y."/>
            <person name="Iwabuchi A."/>
            <person name="Kamiya K."/>
            <person name="Karasawa W."/>
            <person name="Kurita K."/>
            <person name="Katagiri S."/>
            <person name="Kikuta A."/>
            <person name="Kobayashi H."/>
            <person name="Kobayashi N."/>
            <person name="Machita K."/>
            <person name="Maehara T."/>
            <person name="Masukawa M."/>
            <person name="Mizubayashi T."/>
            <person name="Mukai Y."/>
            <person name="Nagasaki H."/>
            <person name="Nagata Y."/>
            <person name="Naito S."/>
            <person name="Nakashima M."/>
            <person name="Nakama Y."/>
            <person name="Nakamichi Y."/>
            <person name="Nakamura M."/>
            <person name="Meguro A."/>
            <person name="Negishi M."/>
            <person name="Ohta I."/>
            <person name="Ohta T."/>
            <person name="Okamoto M."/>
            <person name="Ono N."/>
            <person name="Saji S."/>
            <person name="Sakaguchi M."/>
            <person name="Sakai K."/>
            <person name="Shibata M."/>
            <person name="Shimokawa T."/>
            <person name="Song J."/>
            <person name="Takazaki Y."/>
            <person name="Terasawa K."/>
            <person name="Tsugane M."/>
            <person name="Tsuji K."/>
            <person name="Ueda S."/>
            <person name="Waki K."/>
            <person name="Yamagata H."/>
            <person name="Yamamoto M."/>
            <person name="Yamamoto S."/>
            <person name="Yamane H."/>
            <person name="Yoshiki S."/>
            <person name="Yoshihara R."/>
            <person name="Yukawa K."/>
            <person name="Zhong H."/>
            <person name="Yano M."/>
            <person name="Yuan Q."/>
            <person name="Ouyang S."/>
            <person name="Liu J."/>
            <person name="Jones K.M."/>
            <person name="Gansberger K."/>
            <person name="Moffat K."/>
            <person name="Hill J."/>
            <person name="Bera J."/>
            <person name="Fadrosh D."/>
            <person name="Jin S."/>
            <person name="Johri S."/>
            <person name="Kim M."/>
            <person name="Overton L."/>
            <person name="Reardon M."/>
            <person name="Tsitrin T."/>
            <person name="Vuong H."/>
            <person name="Weaver B."/>
            <person name="Ciecko A."/>
            <person name="Tallon L."/>
            <person name="Jackson J."/>
            <person name="Pai G."/>
            <person name="Aken S.V."/>
            <person name="Utterback T."/>
            <person name="Reidmuller S."/>
            <person name="Feldblyum T."/>
            <person name="Hsiao J."/>
            <person name="Zismann V."/>
            <person name="Iobst S."/>
            <person name="de Vazeille A.R."/>
            <person name="Buell C.R."/>
            <person name="Ying K."/>
            <person name="Li Y."/>
            <person name="Lu T."/>
            <person name="Huang Y."/>
            <person name="Zhao Q."/>
            <person name="Feng Q."/>
            <person name="Zhang L."/>
            <person name="Zhu J."/>
            <person name="Weng Q."/>
            <person name="Mu J."/>
            <person name="Lu Y."/>
            <person name="Fan D."/>
            <person name="Liu Y."/>
            <person name="Guan J."/>
            <person name="Zhang Y."/>
            <person name="Yu S."/>
            <person name="Liu X."/>
            <person name="Zhang Y."/>
            <person name="Hong G."/>
            <person name="Han B."/>
            <person name="Choisne N."/>
            <person name="Demange N."/>
            <person name="Orjeda G."/>
            <person name="Samain S."/>
            <person name="Cattolico L."/>
            <person name="Pelletier E."/>
            <person name="Couloux A."/>
            <person name="Segurens B."/>
            <person name="Wincker P."/>
            <person name="D'Hont A."/>
            <person name="Scarpelli C."/>
            <person name="Weissenbach J."/>
            <person name="Salanoubat M."/>
            <person name="Quetier F."/>
            <person name="Yu Y."/>
            <person name="Kim H.R."/>
            <person name="Rambo T."/>
            <person name="Currie J."/>
            <person name="Collura K."/>
            <person name="Luo M."/>
            <person name="Yang T."/>
            <person name="Ammiraju J.S.S."/>
            <person name="Engler F."/>
            <person name="Soderlund C."/>
            <person name="Wing R.A."/>
            <person name="Palmer L.E."/>
            <person name="de la Bastide M."/>
            <person name="Spiegel L."/>
            <person name="Nascimento L."/>
            <person name="Zutavern T."/>
            <person name="O'Shaughnessy A."/>
            <person name="Dike S."/>
            <person name="Dedhia N."/>
            <person name="Preston R."/>
            <person name="Balija V."/>
            <person name="McCombie W.R."/>
            <person name="Chow T."/>
            <person name="Chen H."/>
            <person name="Chung M."/>
            <person name="Chen C."/>
            <person name="Shaw J."/>
            <person name="Wu H."/>
            <person name="Hsiao K."/>
            <person name="Chao Y."/>
            <person name="Chu M."/>
            <person name="Cheng C."/>
            <person name="Hour A."/>
            <person name="Lee P."/>
            <person name="Lin S."/>
            <person name="Lin Y."/>
            <person name="Liou J."/>
            <person name="Liu S."/>
            <person name="Hsing Y."/>
            <person name="Raghuvanshi S."/>
            <person name="Mohanty A."/>
            <person name="Bharti A.K."/>
            <person name="Gaur A."/>
            <person name="Gupta V."/>
            <person name="Kumar D."/>
            <person name="Ravi V."/>
            <person name="Vij S."/>
            <person name="Kapur A."/>
            <person name="Khurana P."/>
            <person name="Khurana P."/>
            <person name="Khurana J.P."/>
            <person name="Tyagi A.K."/>
            <person name="Gaikwad K."/>
            <person name="Singh A."/>
            <person name="Dalal V."/>
            <person name="Srivastava S."/>
            <person name="Dixit A."/>
            <person name="Pal A.K."/>
            <person name="Ghazi I.A."/>
            <person name="Yadav M."/>
            <person name="Pandit A."/>
            <person name="Bhargava A."/>
            <person name="Sureshbabu K."/>
            <person name="Batra K."/>
            <person name="Sharma T.R."/>
            <person name="Mohapatra T."/>
            <person name="Singh N.K."/>
            <person name="Messing J."/>
            <person name="Nelson A.B."/>
            <person name="Fuks G."/>
            <person name="Kavchok S."/>
            <person name="Keizer G."/>
            <person name="Linton E."/>
            <person name="Llaca V."/>
            <person name="Song R."/>
            <person name="Tanyolac B."/>
            <person name="Young S."/>
            <person name="Ho-Il K."/>
            <person name="Hahn J.H."/>
            <person name="Sangsakoo G."/>
            <person name="Vanavichit A."/>
            <person name="de Mattos Luiz.A.T."/>
            <person name="Zimmer P.D."/>
            <person name="Malone G."/>
            <person name="Dellagostin O."/>
            <person name="de Oliveira A.C."/>
            <person name="Bevan M."/>
            <person name="Bancroft I."/>
            <person name="Minx P."/>
            <person name="Cordum H."/>
            <person name="Wilson R."/>
            <person name="Cheng Z."/>
            <person name="Jin W."/>
            <person name="Jiang J."/>
            <person name="Leong S.A."/>
            <person name="Iwama H."/>
            <person name="Gojobori T."/>
            <person name="Itoh T."/>
            <person name="Niimura Y."/>
            <person name="Fujii Y."/>
            <person name="Habara T."/>
            <person name="Sakai H."/>
            <person name="Sato Y."/>
            <person name="Wilson G."/>
            <person name="Kumar K."/>
            <person name="McCouch S."/>
            <person name="Juretic N."/>
            <person name="Hoen D."/>
            <person name="Wright S."/>
            <person name="Bruskiewich R."/>
            <person name="Bureau T."/>
            <person name="Miyao A."/>
            <person name="Hirochika H."/>
            <person name="Nishikawa T."/>
            <person name="Kadowaki K."/>
            <person name="Sugiura M."/>
            <person name="Burr B."/>
            <person name="Sasaki T."/>
        </authorList>
    </citation>
    <scope>NUCLEOTIDE SEQUENCE [LARGE SCALE GENOMIC DNA]</scope>
    <source>
        <strain evidence="3">cv. Nipponbare</strain>
    </source>
</reference>
<evidence type="ECO:0000313" key="3">
    <source>
        <dbReference type="Proteomes" id="UP000000763"/>
    </source>
</evidence>
<evidence type="ECO:0000313" key="2">
    <source>
        <dbReference type="EMBL" id="AAO15295.1"/>
    </source>
</evidence>
<dbReference type="SUPFAM" id="SSF56672">
    <property type="entry name" value="DNA/RNA polymerases"/>
    <property type="match status" value="1"/>
</dbReference>
<dbReference type="InterPro" id="IPR043502">
    <property type="entry name" value="DNA/RNA_pol_sf"/>
</dbReference>
<feature type="domain" description="Reverse transcriptase" evidence="1">
    <location>
        <begin position="210"/>
        <end position="486"/>
    </location>
</feature>
<accession>Q8H044</accession>
<reference evidence="3" key="2">
    <citation type="journal article" date="2008" name="Nucleic Acids Res.">
        <title>The rice annotation project database (RAP-DB): 2008 update.</title>
        <authorList>
            <consortium name="The rice annotation project (RAP)"/>
        </authorList>
    </citation>
    <scope>GENOME REANNOTATION</scope>
    <source>
        <strain evidence="3">cv. Nipponbare</strain>
    </source>
</reference>
<dbReference type="EMBL" id="AC118980">
    <property type="protein sequence ID" value="AAO15295.1"/>
    <property type="molecule type" value="Genomic_DNA"/>
</dbReference>
<sequence>MHRLNQKLQRTAVGLRDWAKGICTEAKLQFHMALDVIQRLDVAQEHRDLSPQEMWLRAALKRKILGLASIERARKKQASRVTHIREGDANTKFFHLKINVRKRKNTIQRLRKDNGWAVTHGEKESTIHDHFASFMGRSGPRPNELNWEALDIMPVDLATLGKPFSEEEVHRAIKEMPADKAPGPDGFTGAFFKACWEIIKEDILLVFNSIFNLRCAHLNLINSANIVLIPKKDGAESVSDYRPISLIHSIAKIFSKLLALRLRPHMHALISVNQSAFIKGRSIHDNFLFVWNMARSYHRLRRAKLLFKLDITKAFDSVRWDYLLALLQQRGFPTRWVDWLGALLSTSTSQVLLNGSPGQRIKHGRGLRQGDPLSPLLFILAIDPLQRILSKATELGVISKLRGRTTRLRISMYADDAVIFINPTRGDVTAFADILHRFGTATGLVTNLQKSQVAAIRCDNIDLTEVLQGIPAMRANFPLKYLGLPLVLGRMRKTDLQPVFDKISGRVASWRGKNMEAAGRTTLVKSVLSAQPIYLLTALKVTKESLEQLDKQRRRFLWAGTSDITGGKCKVNWTKTCLPTSQGGLGVLNLDKFTRALRLRWLWHEWKDPTKPWAGLETPCDGLNKDLFAAATKVAVGDGNTARFWDAAWIDGQRPKDLMPLVYAISKNRGKSLRQGKEGDAWVNDLTFDAATPITISLVEQLVCLWETVRNVHLNSEEPNQIAWKFTANGHYTASSAYHAQCLGAPNSNLNSLIWKVWAPGKCKFHAWLIIQNRVWTSDRLATRGWQNNGHCPLCRSEPETGIHLVGKCRYTKRIWSLVASWTGYQQLEPNEWEEARYFRSFQAHPSKKRSVMGYKCSSCLQAVVLWQLLLPWTHIAVAAGAKSSSPAGKPKAAAPPVVAGPVSKVEDATRFQIYYGQSFKVVKNNWNGKSYLLMQLLGVLQNLKGITSDQIASQCVLQSYASGNVQLFNKTDAQMLTQFSAHFLSTTDEGCNFAAYVPSEEGTPLQIKANYLCLSKAAANLSTRFKPIVAWIEFTQGMWTFVSDGWIVQYVTDAGAEVVDATITNKRFNNSDPEDMDNFHAILCTVDVVIDQTYASDPAEYKLSTFLESINVDRDSCFSFVANRSIWRFDKRIGYSKKLDWFDGAISQPQLVLADLIEIFFPTGNYTTIYFRNLMKNKVTYQ</sequence>
<dbReference type="GO" id="GO:0003964">
    <property type="term" value="F:RNA-directed DNA polymerase activity"/>
    <property type="evidence" value="ECO:0007669"/>
    <property type="project" value="UniProtKB-KW"/>
</dbReference>
<gene>
    <name evidence="2" type="primary">OJ1263H11.12</name>
</gene>